<protein>
    <recommendedName>
        <fullName evidence="2">Polypeptide-transport-associated ShlB-type domain-containing protein</fullName>
    </recommendedName>
</protein>
<dbReference type="Pfam" id="PF08479">
    <property type="entry name" value="POTRA_2"/>
    <property type="match status" value="1"/>
</dbReference>
<keyword evidence="1" id="KW-1133">Transmembrane helix</keyword>
<sequence>MKLRKVTEGVLNDHNNKQIITILFYFLISMPFLPLAAYPVINPTQTVILEKQQRDLKKNLMPSLKFVSIDRQPIAPEQAGSSDDSLCLVIKQVKLINIDAFPNAGRLIQWAKQAQGNCLDEKGLSSLRGTLQWQLVVDGYITSHVTFTEDSYVDGTLFLTLIPGRLVSIEQP</sequence>
<dbReference type="EMBL" id="FR718746">
    <property type="protein sequence ID" value="CBX73785.1"/>
    <property type="molecule type" value="Genomic_DNA"/>
</dbReference>
<gene>
    <name evidence="3" type="ORF">YEW_CK10180</name>
</gene>
<dbReference type="GO" id="GO:0008320">
    <property type="term" value="F:protein transmembrane transporter activity"/>
    <property type="evidence" value="ECO:0007669"/>
    <property type="project" value="TreeGrafter"/>
</dbReference>
<dbReference type="GO" id="GO:0098046">
    <property type="term" value="C:type V protein secretion system complex"/>
    <property type="evidence" value="ECO:0007669"/>
    <property type="project" value="TreeGrafter"/>
</dbReference>
<dbReference type="Gene3D" id="3.10.20.310">
    <property type="entry name" value="membrane protein fhac"/>
    <property type="match status" value="1"/>
</dbReference>
<keyword evidence="1" id="KW-0472">Membrane</keyword>
<reference evidence="3" key="1">
    <citation type="journal article" date="2011" name="BMC Genomics">
        <title>Shotgun sequencing of Yersinia enterocolitica strain W22703 (biotype 2, serotype O:9): genomic evidence for oscillation between invertebrates and mammals.</title>
        <authorList>
            <person name="Fuchs T.M."/>
            <person name="Brandt K."/>
            <person name="Starke M."/>
            <person name="Rattei T."/>
        </authorList>
    </citation>
    <scope>NUCLEOTIDE SEQUENCE</scope>
</reference>
<dbReference type="PANTHER" id="PTHR34597:SF3">
    <property type="entry name" value="OUTER MEMBRANE TRANSPORTER CDIB"/>
    <property type="match status" value="1"/>
</dbReference>
<evidence type="ECO:0000256" key="1">
    <source>
        <dbReference type="SAM" id="Phobius"/>
    </source>
</evidence>
<dbReference type="GO" id="GO:0046819">
    <property type="term" value="P:protein secretion by the type V secretion system"/>
    <property type="evidence" value="ECO:0007669"/>
    <property type="project" value="TreeGrafter"/>
</dbReference>
<dbReference type="InterPro" id="IPR013686">
    <property type="entry name" value="Polypept-transport_assoc_ShlB"/>
</dbReference>
<accession>F4N6S7</accession>
<feature type="transmembrane region" description="Helical" evidence="1">
    <location>
        <begin position="20"/>
        <end position="41"/>
    </location>
</feature>
<proteinExistence type="predicted"/>
<dbReference type="PANTHER" id="PTHR34597">
    <property type="entry name" value="SLR1661 PROTEIN"/>
    <property type="match status" value="1"/>
</dbReference>
<keyword evidence="1" id="KW-0812">Transmembrane</keyword>
<dbReference type="AlphaFoldDB" id="F4N6S7"/>
<evidence type="ECO:0000313" key="3">
    <source>
        <dbReference type="EMBL" id="CBX73785.1"/>
    </source>
</evidence>
<organism evidence="3">
    <name type="scientific">Yersinia enterocolitica W22703</name>
    <dbReference type="NCBI Taxonomy" id="913028"/>
    <lineage>
        <taxon>Bacteria</taxon>
        <taxon>Pseudomonadati</taxon>
        <taxon>Pseudomonadota</taxon>
        <taxon>Gammaproteobacteria</taxon>
        <taxon>Enterobacterales</taxon>
        <taxon>Yersiniaceae</taxon>
        <taxon>Yersinia</taxon>
    </lineage>
</organism>
<feature type="domain" description="Polypeptide-transport-associated ShlB-type" evidence="2">
    <location>
        <begin position="89"/>
        <end position="164"/>
    </location>
</feature>
<dbReference type="InterPro" id="IPR051544">
    <property type="entry name" value="TPS_OM_transporter"/>
</dbReference>
<evidence type="ECO:0000259" key="2">
    <source>
        <dbReference type="Pfam" id="PF08479"/>
    </source>
</evidence>
<name>F4N6S7_YEREN</name>